<dbReference type="STRING" id="34004.SAMN04488021_1773"/>
<evidence type="ECO:0000313" key="1">
    <source>
        <dbReference type="EMBL" id="SFI10939.1"/>
    </source>
</evidence>
<proteinExistence type="predicted"/>
<evidence type="ECO:0000313" key="2">
    <source>
        <dbReference type="Proteomes" id="UP000183635"/>
    </source>
</evidence>
<protein>
    <submittedName>
        <fullName evidence="1">Uncharacterized protein</fullName>
    </submittedName>
</protein>
<gene>
    <name evidence="1" type="ORF">SAMN04488021_1773</name>
</gene>
<dbReference type="Proteomes" id="UP000183635">
    <property type="component" value="Unassembled WGS sequence"/>
</dbReference>
<sequence length="395" mass="42973">MGQLGMKRRNLLAFAGFAAASLILNGRMTMAQDNSGTGALTRSKAALSDRALALPDFPGLEFRTALPEGLEWFESPQPVRDFDAAGLFTRFERLWLGYRPEDRDQLEISVYCASILPERVAIAADYGRLLARSWGPKNYGVDGDARDFGEVMTGEDDSGFGHRTRISVWRRGTDLLILRADTTLEDFDAQAPRIAAMVGSLEFQTQESADPIIEGLRQHELRLPSGASLRYPLPEHWQAFGSDTGSAAPVSAAIWLDKADEGGNSAIGIFGIAVPAGAKAKDAPLRDIATAMSDLLMQNLAPQVQFSRKPMNENRLKGFAPDAVQGLFLDRLDWTEGRKMGARGFFVLGPADVVGYSSLSAYPESAEAMGLAMHSVFVDRLVLDALREQVGQSAE</sequence>
<keyword evidence="2" id="KW-1185">Reference proteome</keyword>
<dbReference type="EMBL" id="FOPU01000077">
    <property type="protein sequence ID" value="SFI10939.1"/>
    <property type="molecule type" value="Genomic_DNA"/>
</dbReference>
<organism evidence="1 2">
    <name type="scientific">Paracoccus aminovorans</name>
    <dbReference type="NCBI Taxonomy" id="34004"/>
    <lineage>
        <taxon>Bacteria</taxon>
        <taxon>Pseudomonadati</taxon>
        <taxon>Pseudomonadota</taxon>
        <taxon>Alphaproteobacteria</taxon>
        <taxon>Rhodobacterales</taxon>
        <taxon>Paracoccaceae</taxon>
        <taxon>Paracoccus</taxon>
    </lineage>
</organism>
<dbReference type="AlphaFoldDB" id="A0A1I3FIA3"/>
<name>A0A1I3FIA3_9RHOB</name>
<accession>A0A1I3FIA3</accession>
<reference evidence="1 2" key="1">
    <citation type="submission" date="2016-10" db="EMBL/GenBank/DDBJ databases">
        <authorList>
            <person name="de Groot N.N."/>
        </authorList>
    </citation>
    <scope>NUCLEOTIDE SEQUENCE [LARGE SCALE GENOMIC DNA]</scope>
    <source>
        <strain evidence="1 2">DSM 8537</strain>
    </source>
</reference>